<dbReference type="EC" id="3.2.1.40" evidence="2"/>
<gene>
    <name evidence="8" type="ORF">EPK99_22540</name>
</gene>
<name>A0A3S3RDH3_9HYPH</name>
<keyword evidence="9" id="KW-1185">Reference proteome</keyword>
<keyword evidence="3" id="KW-0378">Hydrolase</keyword>
<evidence type="ECO:0000259" key="5">
    <source>
        <dbReference type="Pfam" id="PF08531"/>
    </source>
</evidence>
<dbReference type="RefSeq" id="WP_128445356.1">
    <property type="nucleotide sequence ID" value="NZ_SBIP01000006.1"/>
</dbReference>
<dbReference type="InterPro" id="IPR012341">
    <property type="entry name" value="6hp_glycosidase-like_sf"/>
</dbReference>
<evidence type="ECO:0000259" key="6">
    <source>
        <dbReference type="Pfam" id="PF17389"/>
    </source>
</evidence>
<dbReference type="Pfam" id="PF05592">
    <property type="entry name" value="Bac_rhamnosid"/>
    <property type="match status" value="1"/>
</dbReference>
<dbReference type="Gene3D" id="2.60.420.10">
    <property type="entry name" value="Maltose phosphorylase, domain 3"/>
    <property type="match status" value="1"/>
</dbReference>
<comment type="catalytic activity">
    <reaction evidence="1">
        <text>Hydrolysis of terminal non-reducing alpha-L-rhamnose residues in alpha-L-rhamnosides.</text>
        <dbReference type="EC" id="3.2.1.40"/>
    </reaction>
</comment>
<proteinExistence type="predicted"/>
<dbReference type="InterPro" id="IPR016007">
    <property type="entry name" value="Alpha_rhamnosid"/>
</dbReference>
<dbReference type="InterPro" id="IPR013737">
    <property type="entry name" value="Bac_rhamnosid_N"/>
</dbReference>
<feature type="domain" description="Alpha-L-rhamnosidase C-terminal" evidence="7">
    <location>
        <begin position="675"/>
        <end position="734"/>
    </location>
</feature>
<dbReference type="OrthoDB" id="9761045at2"/>
<dbReference type="PANTHER" id="PTHR33307">
    <property type="entry name" value="ALPHA-RHAMNOSIDASE (EUROFUNG)"/>
    <property type="match status" value="1"/>
</dbReference>
<dbReference type="InterPro" id="IPR008902">
    <property type="entry name" value="Rhamnosid_concanavalin"/>
</dbReference>
<feature type="domain" description="Alpha-L-rhamnosidase six-hairpin glycosidase" evidence="6">
    <location>
        <begin position="319"/>
        <end position="673"/>
    </location>
</feature>
<dbReference type="EMBL" id="SBIP01000006">
    <property type="protein sequence ID" value="RWX74695.1"/>
    <property type="molecule type" value="Genomic_DNA"/>
</dbReference>
<dbReference type="AlphaFoldDB" id="A0A3S3RDH3"/>
<feature type="domain" description="Alpha-L-rhamnosidase concanavalin-like" evidence="4">
    <location>
        <begin position="216"/>
        <end position="301"/>
    </location>
</feature>
<dbReference type="Gene3D" id="2.60.120.260">
    <property type="entry name" value="Galactose-binding domain-like"/>
    <property type="match status" value="2"/>
</dbReference>
<feature type="domain" description="Bacterial alpha-L-rhamnosidase N-terminal" evidence="5">
    <location>
        <begin position="48"/>
        <end position="174"/>
    </location>
</feature>
<evidence type="ECO:0000256" key="3">
    <source>
        <dbReference type="ARBA" id="ARBA00022801"/>
    </source>
</evidence>
<dbReference type="GO" id="GO:0030596">
    <property type="term" value="F:alpha-L-rhamnosidase activity"/>
    <property type="evidence" value="ECO:0007669"/>
    <property type="project" value="UniProtKB-EC"/>
</dbReference>
<dbReference type="PANTHER" id="PTHR33307:SF6">
    <property type="entry name" value="ALPHA-RHAMNOSIDASE (EUROFUNG)-RELATED"/>
    <property type="match status" value="1"/>
</dbReference>
<sequence>MNLQASIRALTPASRDWSAQMIAPLADEGQGQAASFLATDFVLQDVPADADLFISALGLYRCFINGQRVGNDLLTPGFTNYDKRLAYQTYNVAPILHPGKNRIEIWLADGWYRSQLMWGKNPIFNCWGDRIATIAEIVGLSGTLIATDANWSSGKLPVQKSGIYFGEIYDAREPALVPTSGSEVLAFDKELLLAQETTPVKEMAPLQPIDRWIDDEGRNVFDFGQNVAGYVRYTVRGETGAVVRTEYSEVLGPGRFFDNRNYRSAVSHNIYTLNGDGEETYAPHFTFHGFRYARLTTTGEAKILSVVSVPISSVPDIKGGFECANPQVNRLVQNTIWSQRGNFVEIPTDCPQRDERLGWTGDAQVFASTACWLADCRTFLRKYLRDVMADQRADGAISHVSPDPTRLHPEHFPGFAGSTGWGDAIVIIPWVLYTHYADKDALRECLEAMVRWVDFVWSISDGPIVRPPAKWGERGFTFGDWLQPTGDSVKPRPTISDDCAATLYHFISTDLLARIAGVVGEDGLKARMEGRADEIRKAFAFEFIAPSGRLAHNDQTSYALAFLHDLIPPQHVETARFHFRKIVVDADYKIGTGFIGTPALLPALTKLGMDDVAEKVFLQEDVPGWLYQVKQGATTIWERWDAMAPDGSIYQPDMNSYNHYSYGAVCQWLFESVAGIAPDPEQPGFARVLVAPAPIASLSPVSAFHDTGHGQIEAAWVVDNGRVTYRLSLPDGCTGLFRPTHRHIDPVLNGAAVTGEVPLASGAHVLTFNLPPASGG</sequence>
<dbReference type="InterPro" id="IPR035396">
    <property type="entry name" value="Bac_rhamnosid6H"/>
</dbReference>
<accession>A0A3S3RDH3</accession>
<dbReference type="InterPro" id="IPR008928">
    <property type="entry name" value="6-hairpin_glycosidase_sf"/>
</dbReference>
<evidence type="ECO:0000259" key="4">
    <source>
        <dbReference type="Pfam" id="PF05592"/>
    </source>
</evidence>
<dbReference type="Pfam" id="PF08531">
    <property type="entry name" value="Bac_rhamnosid_N"/>
    <property type="match status" value="1"/>
</dbReference>
<dbReference type="GO" id="GO:0005975">
    <property type="term" value="P:carbohydrate metabolic process"/>
    <property type="evidence" value="ECO:0007669"/>
    <property type="project" value="InterPro"/>
</dbReference>
<dbReference type="Pfam" id="PF17389">
    <property type="entry name" value="Bac_rhamnosid6H"/>
    <property type="match status" value="1"/>
</dbReference>
<dbReference type="InterPro" id="IPR035398">
    <property type="entry name" value="Bac_rhamnosid_C"/>
</dbReference>
<evidence type="ECO:0000256" key="2">
    <source>
        <dbReference type="ARBA" id="ARBA00012652"/>
    </source>
</evidence>
<dbReference type="Proteomes" id="UP000287687">
    <property type="component" value="Unassembled WGS sequence"/>
</dbReference>
<organism evidence="8 9">
    <name type="scientific">Neorhizobium lilium</name>
    <dbReference type="NCBI Taxonomy" id="2503024"/>
    <lineage>
        <taxon>Bacteria</taxon>
        <taxon>Pseudomonadati</taxon>
        <taxon>Pseudomonadota</taxon>
        <taxon>Alphaproteobacteria</taxon>
        <taxon>Hyphomicrobiales</taxon>
        <taxon>Rhizobiaceae</taxon>
        <taxon>Rhizobium/Agrobacterium group</taxon>
        <taxon>Neorhizobium</taxon>
    </lineage>
</organism>
<evidence type="ECO:0000259" key="7">
    <source>
        <dbReference type="Pfam" id="PF17390"/>
    </source>
</evidence>
<evidence type="ECO:0000313" key="9">
    <source>
        <dbReference type="Proteomes" id="UP000287687"/>
    </source>
</evidence>
<comment type="caution">
    <text evidence="8">The sequence shown here is derived from an EMBL/GenBank/DDBJ whole genome shotgun (WGS) entry which is preliminary data.</text>
</comment>
<protein>
    <recommendedName>
        <fullName evidence="2">alpha-L-rhamnosidase</fullName>
        <ecNumber evidence="2">3.2.1.40</ecNumber>
    </recommendedName>
</protein>
<evidence type="ECO:0000256" key="1">
    <source>
        <dbReference type="ARBA" id="ARBA00001445"/>
    </source>
</evidence>
<dbReference type="SUPFAM" id="SSF48208">
    <property type="entry name" value="Six-hairpin glycosidases"/>
    <property type="match status" value="1"/>
</dbReference>
<dbReference type="Pfam" id="PF17390">
    <property type="entry name" value="Bac_rhamnosid_C"/>
    <property type="match status" value="1"/>
</dbReference>
<evidence type="ECO:0000313" key="8">
    <source>
        <dbReference type="EMBL" id="RWX74695.1"/>
    </source>
</evidence>
<dbReference type="Gene3D" id="1.50.10.10">
    <property type="match status" value="1"/>
</dbReference>
<reference evidence="8 9" key="1">
    <citation type="submission" date="2019-01" db="EMBL/GenBank/DDBJ databases">
        <title>The draft genome of Rhizobium sp. 24NR.</title>
        <authorList>
            <person name="Liu L."/>
            <person name="Liang L."/>
            <person name="Shi S."/>
            <person name="Xu L."/>
            <person name="Wang X."/>
            <person name="Li L."/>
            <person name="Zhang X."/>
        </authorList>
    </citation>
    <scope>NUCLEOTIDE SEQUENCE [LARGE SCALE GENOMIC DNA]</scope>
    <source>
        <strain evidence="8 9">24NR</strain>
    </source>
</reference>